<keyword evidence="5 7" id="KW-0408">Iron</keyword>
<dbReference type="PANTHER" id="PTHR24305">
    <property type="entry name" value="CYTOCHROME P450"/>
    <property type="match status" value="1"/>
</dbReference>
<evidence type="ECO:0000256" key="5">
    <source>
        <dbReference type="ARBA" id="ARBA00023004"/>
    </source>
</evidence>
<proteinExistence type="inferred from homology"/>
<evidence type="ECO:0000313" key="10">
    <source>
        <dbReference type="Proteomes" id="UP000002489"/>
    </source>
</evidence>
<dbReference type="AlphaFoldDB" id="A0A0D2YAU8"/>
<dbReference type="PANTHER" id="PTHR24305:SF172">
    <property type="entry name" value="P450, PUTATIVE (EUROFUNG)-RELATED"/>
    <property type="match status" value="1"/>
</dbReference>
<dbReference type="Gene3D" id="1.10.630.10">
    <property type="entry name" value="Cytochrome P450"/>
    <property type="match status" value="1"/>
</dbReference>
<reference evidence="10" key="1">
    <citation type="journal article" date="2012" name="Mol. Plant Microbe Interact.">
        <title>A highly conserved effector in Fusarium oxysporum is required for full virulence on Arabidopsis.</title>
        <authorList>
            <person name="Thatcher L.F."/>
            <person name="Gardiner D.M."/>
            <person name="Kazan K."/>
            <person name="Manners J."/>
        </authorList>
    </citation>
    <scope>NUCLEOTIDE SEQUENCE [LARGE SCALE GENOMIC DNA]</scope>
    <source>
        <strain evidence="10">Fo5176</strain>
    </source>
</reference>
<organism evidence="9 10">
    <name type="scientific">Fusarium oxysporum (strain Fo5176)</name>
    <name type="common">Fusarium vascular wilt</name>
    <dbReference type="NCBI Taxonomy" id="660025"/>
    <lineage>
        <taxon>Eukaryota</taxon>
        <taxon>Fungi</taxon>
        <taxon>Dikarya</taxon>
        <taxon>Ascomycota</taxon>
        <taxon>Pezizomycotina</taxon>
        <taxon>Sordariomycetes</taxon>
        <taxon>Hypocreomycetidae</taxon>
        <taxon>Hypocreales</taxon>
        <taxon>Nectriaceae</taxon>
        <taxon>Fusarium</taxon>
        <taxon>Fusarium oxysporum species complex</taxon>
    </lineage>
</organism>
<dbReference type="Pfam" id="PF00067">
    <property type="entry name" value="p450"/>
    <property type="match status" value="1"/>
</dbReference>
<evidence type="ECO:0000256" key="4">
    <source>
        <dbReference type="ARBA" id="ARBA00022723"/>
    </source>
</evidence>
<keyword evidence="4 7" id="KW-0479">Metal-binding</keyword>
<dbReference type="InterPro" id="IPR050121">
    <property type="entry name" value="Cytochrome_P450_monoxygenase"/>
</dbReference>
<evidence type="ECO:0000256" key="3">
    <source>
        <dbReference type="ARBA" id="ARBA00022617"/>
    </source>
</evidence>
<dbReference type="STRING" id="426428.A0A0D2YAU8"/>
<evidence type="ECO:0000313" key="9">
    <source>
        <dbReference type="EnsemblFungi" id="FOXG_13426P0"/>
    </source>
</evidence>
<gene>
    <name evidence="9" type="primary">28954687</name>
</gene>
<dbReference type="InterPro" id="IPR001128">
    <property type="entry name" value="Cyt_P450"/>
</dbReference>
<dbReference type="Proteomes" id="UP000002489">
    <property type="component" value="Unassembled WGS sequence"/>
</dbReference>
<dbReference type="GO" id="GO:0016705">
    <property type="term" value="F:oxidoreductase activity, acting on paired donors, with incorporation or reduction of molecular oxygen"/>
    <property type="evidence" value="ECO:0007669"/>
    <property type="project" value="InterPro"/>
</dbReference>
<protein>
    <submittedName>
        <fullName evidence="9">Uncharacterized protein</fullName>
    </submittedName>
</protein>
<dbReference type="InterPro" id="IPR017972">
    <property type="entry name" value="Cyt_P450_CS"/>
</dbReference>
<comment type="cofactor">
    <cofactor evidence="1 7">
        <name>heme</name>
        <dbReference type="ChEBI" id="CHEBI:30413"/>
    </cofactor>
</comment>
<dbReference type="GO" id="GO:0020037">
    <property type="term" value="F:heme binding"/>
    <property type="evidence" value="ECO:0007669"/>
    <property type="project" value="InterPro"/>
</dbReference>
<dbReference type="PROSITE" id="PS00086">
    <property type="entry name" value="CYTOCHROME_P450"/>
    <property type="match status" value="1"/>
</dbReference>
<dbReference type="GO" id="GO:0004497">
    <property type="term" value="F:monooxygenase activity"/>
    <property type="evidence" value="ECO:0007669"/>
    <property type="project" value="UniProtKB-KW"/>
</dbReference>
<dbReference type="GO" id="GO:0005506">
    <property type="term" value="F:iron ion binding"/>
    <property type="evidence" value="ECO:0007669"/>
    <property type="project" value="InterPro"/>
</dbReference>
<feature type="binding site" description="axial binding residue" evidence="7">
    <location>
        <position position="118"/>
    </location>
    <ligand>
        <name>heme</name>
        <dbReference type="ChEBI" id="CHEBI:30413"/>
    </ligand>
    <ligandPart>
        <name>Fe</name>
        <dbReference type="ChEBI" id="CHEBI:18248"/>
    </ligandPart>
</feature>
<evidence type="ECO:0000256" key="8">
    <source>
        <dbReference type="RuleBase" id="RU000461"/>
    </source>
</evidence>
<keyword evidence="8" id="KW-0560">Oxidoreductase</keyword>
<evidence type="ECO:0000256" key="1">
    <source>
        <dbReference type="ARBA" id="ARBA00001971"/>
    </source>
</evidence>
<evidence type="ECO:0000256" key="6">
    <source>
        <dbReference type="ARBA" id="ARBA00023033"/>
    </source>
</evidence>
<evidence type="ECO:0000256" key="2">
    <source>
        <dbReference type="ARBA" id="ARBA00010617"/>
    </source>
</evidence>
<reference evidence="9" key="2">
    <citation type="submission" date="2025-08" db="UniProtKB">
        <authorList>
            <consortium name="EnsemblFungi"/>
        </authorList>
    </citation>
    <scope>IDENTIFICATION</scope>
    <source>
        <strain evidence="9">4287 / CBS 123668 / FGSC 9935 / NRRL 34936</strain>
    </source>
</reference>
<dbReference type="EnsemblFungi" id="FOXG_13426T0">
    <property type="protein sequence ID" value="FOXG_13426P0"/>
    <property type="gene ID" value="FOXG_13426"/>
</dbReference>
<name>A0A0D2YAU8_FUSOF</name>
<dbReference type="SUPFAM" id="SSF48264">
    <property type="entry name" value="Cytochrome P450"/>
    <property type="match status" value="1"/>
</dbReference>
<sequence length="170" mass="19723">MQKLRDEVAAVMDEDDIIAPFDKVKDLPYLKACLDEGLRLIPPVSSGLPRRTPPEGAKIMNTWIPGDTSVSMTIWSAHHNEDIYPEPYVFKPERWLNLEERKRMEPFFIPFSAGARGCIGRNISYLEQQIVLATLVHRYDFAMPTKDFKVDRFEAFNLIMGKLPVKIWRR</sequence>
<keyword evidence="6 8" id="KW-0503">Monooxygenase</keyword>
<dbReference type="PRINTS" id="PR00465">
    <property type="entry name" value="EP450IV"/>
</dbReference>
<dbReference type="InterPro" id="IPR002403">
    <property type="entry name" value="Cyt_P450_E_grp-IV"/>
</dbReference>
<dbReference type="VEuPathDB" id="FungiDB:FOXG_13426"/>
<keyword evidence="3 7" id="KW-0349">Heme</keyword>
<accession>A0A0D2YAU8</accession>
<comment type="similarity">
    <text evidence="2 8">Belongs to the cytochrome P450 family.</text>
</comment>
<evidence type="ECO:0000256" key="7">
    <source>
        <dbReference type="PIRSR" id="PIRSR602403-1"/>
    </source>
</evidence>
<dbReference type="InterPro" id="IPR036396">
    <property type="entry name" value="Cyt_P450_sf"/>
</dbReference>